<comment type="subcellular location">
    <subcellularLocation>
        <location evidence="1">Membrane</location>
    </subcellularLocation>
</comment>
<dbReference type="OrthoDB" id="9765776at2"/>
<evidence type="ECO:0000313" key="10">
    <source>
        <dbReference type="Proteomes" id="UP000032679"/>
    </source>
</evidence>
<dbReference type="InterPro" id="IPR013655">
    <property type="entry name" value="PAS_fold_3"/>
</dbReference>
<organism evidence="9 10">
    <name type="scientific">Tanticharoenia sakaeratensis NBRC 103193</name>
    <dbReference type="NCBI Taxonomy" id="1231623"/>
    <lineage>
        <taxon>Bacteria</taxon>
        <taxon>Pseudomonadati</taxon>
        <taxon>Pseudomonadota</taxon>
        <taxon>Alphaproteobacteria</taxon>
        <taxon>Acetobacterales</taxon>
        <taxon>Acetobacteraceae</taxon>
        <taxon>Tanticharoenia</taxon>
    </lineage>
</organism>
<comment type="similarity">
    <text evidence="3">Belongs to the methyl-accepting chemotaxis (MCP) protein family.</text>
</comment>
<dbReference type="RefSeq" id="WP_053053829.1">
    <property type="nucleotide sequence ID" value="NZ_BALE01000033.1"/>
</dbReference>
<evidence type="ECO:0000256" key="3">
    <source>
        <dbReference type="ARBA" id="ARBA00029447"/>
    </source>
</evidence>
<feature type="domain" description="HAMP" evidence="8">
    <location>
        <begin position="254"/>
        <end position="298"/>
    </location>
</feature>
<accession>A0A0D6MN92</accession>
<dbReference type="CDD" id="cd11386">
    <property type="entry name" value="MCP_signal"/>
    <property type="match status" value="1"/>
</dbReference>
<dbReference type="GO" id="GO:0006935">
    <property type="term" value="P:chemotaxis"/>
    <property type="evidence" value="ECO:0007669"/>
    <property type="project" value="UniProtKB-KW"/>
</dbReference>
<name>A0A0D6MN92_9PROT</name>
<dbReference type="PROSITE" id="PS50113">
    <property type="entry name" value="PAC"/>
    <property type="match status" value="1"/>
</dbReference>
<dbReference type="GO" id="GO:0016020">
    <property type="term" value="C:membrane"/>
    <property type="evidence" value="ECO:0007669"/>
    <property type="project" value="UniProtKB-SubCell"/>
</dbReference>
<evidence type="ECO:0000313" key="9">
    <source>
        <dbReference type="EMBL" id="GAN54911.1"/>
    </source>
</evidence>
<dbReference type="Proteomes" id="UP000032679">
    <property type="component" value="Unassembled WGS sequence"/>
</dbReference>
<proteinExistence type="inferred from homology"/>
<dbReference type="Pfam" id="PF08447">
    <property type="entry name" value="PAS_3"/>
    <property type="match status" value="1"/>
</dbReference>
<dbReference type="PROSITE" id="PS50192">
    <property type="entry name" value="T_SNARE"/>
    <property type="match status" value="1"/>
</dbReference>
<keyword evidence="4" id="KW-0807">Transducer</keyword>
<protein>
    <submittedName>
        <fullName evidence="9">Methyl-accepting chemotaxis sensory transducer</fullName>
    </submittedName>
</protein>
<dbReference type="PROSITE" id="PS50111">
    <property type="entry name" value="CHEMOTAXIS_TRANSDUC_2"/>
    <property type="match status" value="1"/>
</dbReference>
<dbReference type="InterPro" id="IPR035965">
    <property type="entry name" value="PAS-like_dom_sf"/>
</dbReference>
<dbReference type="PROSITE" id="PS50885">
    <property type="entry name" value="HAMP"/>
    <property type="match status" value="1"/>
</dbReference>
<reference evidence="9 10" key="1">
    <citation type="submission" date="2012-10" db="EMBL/GenBank/DDBJ databases">
        <title>Genome sequencing of Tanticharoenia sakaeratensis NBRC 103193.</title>
        <authorList>
            <person name="Azuma Y."/>
            <person name="Hadano H."/>
            <person name="Hirakawa H."/>
            <person name="Matsushita K."/>
        </authorList>
    </citation>
    <scope>NUCLEOTIDE SEQUENCE [LARGE SCALE GENOMIC DNA]</scope>
    <source>
        <strain evidence="9 10">NBRC 103193</strain>
    </source>
</reference>
<dbReference type="PANTHER" id="PTHR43531:SF11">
    <property type="entry name" value="METHYL-ACCEPTING CHEMOTAXIS PROTEIN 3"/>
    <property type="match status" value="1"/>
</dbReference>
<dbReference type="SUPFAM" id="SSF55785">
    <property type="entry name" value="PYP-like sensor domain (PAS domain)"/>
    <property type="match status" value="1"/>
</dbReference>
<feature type="domain" description="Methyl-accepting transducer" evidence="5">
    <location>
        <begin position="303"/>
        <end position="532"/>
    </location>
</feature>
<evidence type="ECO:0000259" key="6">
    <source>
        <dbReference type="PROSITE" id="PS50113"/>
    </source>
</evidence>
<dbReference type="Gene3D" id="1.10.287.950">
    <property type="entry name" value="Methyl-accepting chemotaxis protein"/>
    <property type="match status" value="1"/>
</dbReference>
<comment type="caution">
    <text evidence="9">The sequence shown here is derived from an EMBL/GenBank/DDBJ whole genome shotgun (WGS) entry which is preliminary data.</text>
</comment>
<dbReference type="InterPro" id="IPR000014">
    <property type="entry name" value="PAS"/>
</dbReference>
<evidence type="ECO:0000256" key="1">
    <source>
        <dbReference type="ARBA" id="ARBA00004370"/>
    </source>
</evidence>
<dbReference type="InterPro" id="IPR003660">
    <property type="entry name" value="HAMP_dom"/>
</dbReference>
<keyword evidence="2" id="KW-0145">Chemotaxis</keyword>
<dbReference type="NCBIfam" id="TIGR00229">
    <property type="entry name" value="sensory_box"/>
    <property type="match status" value="1"/>
</dbReference>
<feature type="domain" description="PAC" evidence="6">
    <location>
        <begin position="205"/>
        <end position="257"/>
    </location>
</feature>
<dbReference type="STRING" id="1231623.Tasa_033_025"/>
<dbReference type="InterPro" id="IPR000700">
    <property type="entry name" value="PAS-assoc_C"/>
</dbReference>
<evidence type="ECO:0000259" key="8">
    <source>
        <dbReference type="PROSITE" id="PS50885"/>
    </source>
</evidence>
<dbReference type="AlphaFoldDB" id="A0A0D6MN92"/>
<dbReference type="InterPro" id="IPR004089">
    <property type="entry name" value="MCPsignal_dom"/>
</dbReference>
<evidence type="ECO:0000259" key="5">
    <source>
        <dbReference type="PROSITE" id="PS50111"/>
    </source>
</evidence>
<dbReference type="InterPro" id="IPR051310">
    <property type="entry name" value="MCP_chemotaxis"/>
</dbReference>
<feature type="domain" description="T-SNARE coiled-coil homology" evidence="7">
    <location>
        <begin position="462"/>
        <end position="524"/>
    </location>
</feature>
<evidence type="ECO:0000256" key="4">
    <source>
        <dbReference type="PROSITE-ProRule" id="PRU00284"/>
    </source>
</evidence>
<dbReference type="PANTHER" id="PTHR43531">
    <property type="entry name" value="PROTEIN ICFG"/>
    <property type="match status" value="1"/>
</dbReference>
<dbReference type="GO" id="GO:0007165">
    <property type="term" value="P:signal transduction"/>
    <property type="evidence" value="ECO:0007669"/>
    <property type="project" value="UniProtKB-KW"/>
</dbReference>
<dbReference type="InterPro" id="IPR000727">
    <property type="entry name" value="T_SNARE_dom"/>
</dbReference>
<dbReference type="InterPro" id="IPR001610">
    <property type="entry name" value="PAC"/>
</dbReference>
<dbReference type="CDD" id="cd00130">
    <property type="entry name" value="PAS"/>
    <property type="match status" value="1"/>
</dbReference>
<sequence>MFRPRLRHEISSLKIGALDVLSGNVMIADANFVIRYLNPSLLGFLRSAEAALRKEFPDFDADQLIGRSIDVFHKAPQHQRMMLSRLDRPHRATIAVANRRFDLHVSPLGAPAARRGYVVEWADASLRLTNDDYSCKIAALDKSQAVIEFAPDSTILDANENFLKASGYRLEEILGKKHAMFMPAGMAATASYLALWDALRDGAFRNGEFERVSRNGRRIWIQGSYNPIRDHTGAVVKIVKFATDVTPRVSAVMQIGAALSALASGDLSRELDHPLTPELEPVRRDFNDAVSRLRATLRQVKVRSASILNRAEQQRATTCDLSNRTTQQAAALRNTAQSVDTVTAGVRSMAKSAQGARDIVNMAGGDAARSGAIVGKTIDAMRRIEESSQAINRFIGVIDDISFQTNLLALNAGIEAARAGEAGRGFAVVASEVRALAGRSAEAAREVKALVISANDAVAQGVSFVGQTGDTLKTIASQVGEIDATVTQIAVSAHEQATSLDQVNSGVADMDRVTQQNARHVDETTEASYALATDATELDAHVEIFRLDADHGASIMTRAPEEVPA</sequence>
<dbReference type="SMART" id="SM00086">
    <property type="entry name" value="PAC"/>
    <property type="match status" value="1"/>
</dbReference>
<evidence type="ECO:0000259" key="7">
    <source>
        <dbReference type="PROSITE" id="PS50192"/>
    </source>
</evidence>
<dbReference type="Gene3D" id="3.30.450.20">
    <property type="entry name" value="PAS domain"/>
    <property type="match status" value="2"/>
</dbReference>
<dbReference type="SUPFAM" id="SSF58104">
    <property type="entry name" value="Methyl-accepting chemotaxis protein (MCP) signaling domain"/>
    <property type="match status" value="1"/>
</dbReference>
<dbReference type="FunFam" id="1.10.287.950:FF:000001">
    <property type="entry name" value="Methyl-accepting chemotaxis sensory transducer"/>
    <property type="match status" value="1"/>
</dbReference>
<keyword evidence="10" id="KW-1185">Reference proteome</keyword>
<evidence type="ECO:0000256" key="2">
    <source>
        <dbReference type="ARBA" id="ARBA00022500"/>
    </source>
</evidence>
<gene>
    <name evidence="9" type="ORF">Tasa_033_025</name>
</gene>
<dbReference type="Pfam" id="PF00015">
    <property type="entry name" value="MCPsignal"/>
    <property type="match status" value="1"/>
</dbReference>
<dbReference type="EMBL" id="BALE01000033">
    <property type="protein sequence ID" value="GAN54911.1"/>
    <property type="molecule type" value="Genomic_DNA"/>
</dbReference>
<dbReference type="SMART" id="SM00283">
    <property type="entry name" value="MA"/>
    <property type="match status" value="1"/>
</dbReference>